<dbReference type="EMBL" id="JAWJZI010000005">
    <property type="protein sequence ID" value="MDV5170422.1"/>
    <property type="molecule type" value="Genomic_DNA"/>
</dbReference>
<evidence type="ECO:0008006" key="4">
    <source>
        <dbReference type="Google" id="ProtNLM"/>
    </source>
</evidence>
<organism evidence="2 3">
    <name type="scientific">Photobacterium rosenbergii</name>
    <dbReference type="NCBI Taxonomy" id="294936"/>
    <lineage>
        <taxon>Bacteria</taxon>
        <taxon>Pseudomonadati</taxon>
        <taxon>Pseudomonadota</taxon>
        <taxon>Gammaproteobacteria</taxon>
        <taxon>Vibrionales</taxon>
        <taxon>Vibrionaceae</taxon>
        <taxon>Photobacterium</taxon>
    </lineage>
</organism>
<feature type="signal peptide" evidence="1">
    <location>
        <begin position="1"/>
        <end position="24"/>
    </location>
</feature>
<keyword evidence="3" id="KW-1185">Reference proteome</keyword>
<accession>A0ABU3ZJZ2</accession>
<dbReference type="SUPFAM" id="SSF103515">
    <property type="entry name" value="Autotransporter"/>
    <property type="match status" value="1"/>
</dbReference>
<dbReference type="Proteomes" id="UP001186452">
    <property type="component" value="Unassembled WGS sequence"/>
</dbReference>
<feature type="chain" id="PRO_5047298093" description="Outer membrane protein beta-barrel domain-containing protein" evidence="1">
    <location>
        <begin position="25"/>
        <end position="261"/>
    </location>
</feature>
<proteinExistence type="predicted"/>
<keyword evidence="1" id="KW-0732">Signal</keyword>
<evidence type="ECO:0000313" key="3">
    <source>
        <dbReference type="Proteomes" id="UP001186452"/>
    </source>
</evidence>
<dbReference type="RefSeq" id="WP_317523226.1">
    <property type="nucleotide sequence ID" value="NZ_JAWJZI010000005.1"/>
</dbReference>
<evidence type="ECO:0000313" key="2">
    <source>
        <dbReference type="EMBL" id="MDV5170422.1"/>
    </source>
</evidence>
<gene>
    <name evidence="2" type="ORF">R2X38_15565</name>
</gene>
<dbReference type="InterPro" id="IPR036709">
    <property type="entry name" value="Autotransporte_beta_dom_sf"/>
</dbReference>
<name>A0ABU3ZJZ2_9GAMM</name>
<sequence>MKTHIMAALPLSLAGFSFCSVSNASEASQWQYEFTPYLLAAGMEGTTGVRGFTTDLDASFSDIISDLDMGFMGLFTARKGRWVLGLEGVYIDLNNESSAPVQGSAGFLTGNGKLDVSSTMYIAQGTVGYQLVDDGKTTLEGFGALRYTRMEVDMDIVIAFDPPAPFGGDASAGDTENWADVVIGMHALHALSDKVKLTGYLDIGGGGSDLTYQLMAGVNWEFSKGYTAKLGYRHLYWDYEDDGFVWDMAAKGPYLGLGIRF</sequence>
<evidence type="ECO:0000256" key="1">
    <source>
        <dbReference type="SAM" id="SignalP"/>
    </source>
</evidence>
<protein>
    <recommendedName>
        <fullName evidence="4">Outer membrane protein beta-barrel domain-containing protein</fullName>
    </recommendedName>
</protein>
<comment type="caution">
    <text evidence="2">The sequence shown here is derived from an EMBL/GenBank/DDBJ whole genome shotgun (WGS) entry which is preliminary data.</text>
</comment>
<reference evidence="2 3" key="1">
    <citation type="submission" date="2023-10" db="EMBL/GenBank/DDBJ databases">
        <title>Marine bacteria isolated from horseshoe crab.</title>
        <authorList>
            <person name="Cheng T.H."/>
        </authorList>
    </citation>
    <scope>NUCLEOTIDE SEQUENCE [LARGE SCALE GENOMIC DNA]</scope>
    <source>
        <strain evidence="2 3">HSC6</strain>
    </source>
</reference>